<dbReference type="NCBIfam" id="TIGR03355">
    <property type="entry name" value="VI_chp_2"/>
    <property type="match status" value="1"/>
</dbReference>
<reference evidence="5" key="1">
    <citation type="journal article" date="2019" name="Int. J. Syst. Evol. Microbiol.">
        <title>The Global Catalogue of Microorganisms (GCM) 10K type strain sequencing project: providing services to taxonomists for standard genome sequencing and annotation.</title>
        <authorList>
            <consortium name="The Broad Institute Genomics Platform"/>
            <consortium name="The Broad Institute Genome Sequencing Center for Infectious Disease"/>
            <person name="Wu L."/>
            <person name="Ma J."/>
        </authorList>
    </citation>
    <scope>NUCLEOTIDE SEQUENCE [LARGE SCALE GENOMIC DNA]</scope>
    <source>
        <strain evidence="5">JCM 17498</strain>
    </source>
</reference>
<dbReference type="PANTHER" id="PTHR35565:SF3">
    <property type="entry name" value="TYPE VI SECRETION SYSTEM SHEATH PROTEIN TSSC1"/>
    <property type="match status" value="1"/>
</dbReference>
<feature type="domain" description="TssC1 C-terminal" evidence="3">
    <location>
        <begin position="409"/>
        <end position="519"/>
    </location>
</feature>
<sequence length="525" mass="57127">MTPAGGATGADDDGAGADVAPVDRAPDAGKVAGFDTGHANGAVPDPAAEPGADRFTDLGGGDAGGLLVPPPDVTPDPGGEAAARRALRRRIDRAVAAIDTMLSVQVDAILVHPRFATLEAAWRGIAWLVQGLGADGLSRLRLFDARWAELVRDFERSVDVEHSALFDIVYNQEFDMPGGVPFSMILALYAVQHRPSRDHPGDDVGALRMLAQVAAAAFAPIVMDGAPGLFGLDGFAELDRRQSIAADFRQPDYLRLHSLQQLPDSRFLGLVVPRVRLRGSWRGRSAGDIGFRYDADDRQVLWGPGALAFGDICLRAFRDHRWLAAIRGTVRDRLEGGVVATLPPVDFATDAPGKIVKPPVEVHVSETIDRELAEAGFIAIRRVKDTPFLAIHNMPSLHRPARVFGSEVARVNERLGTMLNYILCVARFAHYIKVIGREWIGSFQSATECEMRLQRWLNDYTSGGDDMDYDAKARFPLREGRITVADIAGKPGAYECRIALKPHFQLDQVVSEFHLVTTIQEPRAA</sequence>
<evidence type="ECO:0000259" key="2">
    <source>
        <dbReference type="Pfam" id="PF05943"/>
    </source>
</evidence>
<dbReference type="InterPro" id="IPR010269">
    <property type="entry name" value="T6SS_TssC-like"/>
</dbReference>
<dbReference type="EMBL" id="BAABBF010000005">
    <property type="protein sequence ID" value="GAA3713752.1"/>
    <property type="molecule type" value="Genomic_DNA"/>
</dbReference>
<evidence type="ECO:0000313" key="4">
    <source>
        <dbReference type="EMBL" id="GAA3713752.1"/>
    </source>
</evidence>
<name>A0ABP7E8V7_9SPHN</name>
<dbReference type="PANTHER" id="PTHR35565">
    <property type="entry name" value="CYTOPLASMIC PROTEIN-RELATED"/>
    <property type="match status" value="1"/>
</dbReference>
<dbReference type="InterPro" id="IPR044031">
    <property type="entry name" value="TssC1_N"/>
</dbReference>
<dbReference type="RefSeq" id="WP_344693552.1">
    <property type="nucleotide sequence ID" value="NZ_BAABBF010000005.1"/>
</dbReference>
<proteinExistence type="predicted"/>
<dbReference type="Pfam" id="PF05943">
    <property type="entry name" value="VipB"/>
    <property type="match status" value="1"/>
</dbReference>
<feature type="region of interest" description="Disordered" evidence="1">
    <location>
        <begin position="1"/>
        <end position="81"/>
    </location>
</feature>
<protein>
    <submittedName>
        <fullName evidence="4">Type VI secretion system contractile sheath large subunit</fullName>
    </submittedName>
</protein>
<evidence type="ECO:0000256" key="1">
    <source>
        <dbReference type="SAM" id="MobiDB-lite"/>
    </source>
</evidence>
<accession>A0ABP7E8V7</accession>
<dbReference type="InterPro" id="IPR044032">
    <property type="entry name" value="TssC1_C"/>
</dbReference>
<organism evidence="4 5">
    <name type="scientific">Sphingomonas cynarae</name>
    <dbReference type="NCBI Taxonomy" id="930197"/>
    <lineage>
        <taxon>Bacteria</taxon>
        <taxon>Pseudomonadati</taxon>
        <taxon>Pseudomonadota</taxon>
        <taxon>Alphaproteobacteria</taxon>
        <taxon>Sphingomonadales</taxon>
        <taxon>Sphingomonadaceae</taxon>
        <taxon>Sphingomonas</taxon>
    </lineage>
</organism>
<dbReference type="Proteomes" id="UP001500523">
    <property type="component" value="Unassembled WGS sequence"/>
</dbReference>
<dbReference type="Pfam" id="PF18945">
    <property type="entry name" value="VipB_2"/>
    <property type="match status" value="1"/>
</dbReference>
<evidence type="ECO:0000313" key="5">
    <source>
        <dbReference type="Proteomes" id="UP001500523"/>
    </source>
</evidence>
<comment type="caution">
    <text evidence="4">The sequence shown here is derived from an EMBL/GenBank/DDBJ whole genome shotgun (WGS) entry which is preliminary data.</text>
</comment>
<evidence type="ECO:0000259" key="3">
    <source>
        <dbReference type="Pfam" id="PF18945"/>
    </source>
</evidence>
<feature type="domain" description="TssC1 N-terminal" evidence="2">
    <location>
        <begin position="92"/>
        <end position="398"/>
    </location>
</feature>
<keyword evidence="5" id="KW-1185">Reference proteome</keyword>
<gene>
    <name evidence="4" type="primary">tssC_2</name>
    <name evidence="4" type="ORF">GCM10022268_23160</name>
</gene>